<gene>
    <name evidence="3" type="ORF">ENR59_06290</name>
</gene>
<dbReference type="PANTHER" id="PTHR33713:SF10">
    <property type="entry name" value="ANTITOXIN YAFN"/>
    <property type="match status" value="1"/>
</dbReference>
<protein>
    <recommendedName>
        <fullName evidence="2">Antitoxin</fullName>
    </recommendedName>
</protein>
<evidence type="ECO:0000256" key="2">
    <source>
        <dbReference type="RuleBase" id="RU362080"/>
    </source>
</evidence>
<evidence type="ECO:0000313" key="3">
    <source>
        <dbReference type="EMBL" id="HGG92546.1"/>
    </source>
</evidence>
<dbReference type="NCBIfam" id="TIGR01552">
    <property type="entry name" value="phd_fam"/>
    <property type="match status" value="1"/>
</dbReference>
<accession>A0A7C4AGZ8</accession>
<dbReference type="SUPFAM" id="SSF143120">
    <property type="entry name" value="YefM-like"/>
    <property type="match status" value="1"/>
</dbReference>
<comment type="caution">
    <text evidence="3">The sequence shown here is derived from an EMBL/GenBank/DDBJ whole genome shotgun (WGS) entry which is preliminary data.</text>
</comment>
<dbReference type="AlphaFoldDB" id="A0A7C4AGZ8"/>
<sequence length="81" mass="8951">MDTIHASRTVSVTELKRNFSAVLAQAGDDPVAVLNHNKPEAYLLSAAQYERLLERLDDLEDGRIAQERAAGPFVDVTLDEL</sequence>
<reference evidence="3" key="1">
    <citation type="journal article" date="2020" name="mSystems">
        <title>Genome- and Community-Level Interaction Insights into Carbon Utilization and Element Cycling Functions of Hydrothermarchaeota in Hydrothermal Sediment.</title>
        <authorList>
            <person name="Zhou Z."/>
            <person name="Liu Y."/>
            <person name="Xu W."/>
            <person name="Pan J."/>
            <person name="Luo Z.H."/>
            <person name="Li M."/>
        </authorList>
    </citation>
    <scope>NUCLEOTIDE SEQUENCE [LARGE SCALE GENOMIC DNA]</scope>
    <source>
        <strain evidence="3">SpSt-413</strain>
    </source>
</reference>
<comment type="function">
    <text evidence="2">Antitoxin component of a type II toxin-antitoxin (TA) system.</text>
</comment>
<dbReference type="PANTHER" id="PTHR33713">
    <property type="entry name" value="ANTITOXIN YAFN-RELATED"/>
    <property type="match status" value="1"/>
</dbReference>
<organism evidence="3">
    <name type="scientific">Fundidesulfovibrio putealis</name>
    <dbReference type="NCBI Taxonomy" id="270496"/>
    <lineage>
        <taxon>Bacteria</taxon>
        <taxon>Pseudomonadati</taxon>
        <taxon>Thermodesulfobacteriota</taxon>
        <taxon>Desulfovibrionia</taxon>
        <taxon>Desulfovibrionales</taxon>
        <taxon>Desulfovibrionaceae</taxon>
        <taxon>Fundidesulfovibrio</taxon>
    </lineage>
</organism>
<dbReference type="Pfam" id="PF02604">
    <property type="entry name" value="PhdYeFM_antitox"/>
    <property type="match status" value="1"/>
</dbReference>
<name>A0A7C4AGZ8_9BACT</name>
<dbReference type="InterPro" id="IPR006442">
    <property type="entry name" value="Antitoxin_Phd/YefM"/>
</dbReference>
<dbReference type="Gene3D" id="3.40.1620.10">
    <property type="entry name" value="YefM-like domain"/>
    <property type="match status" value="1"/>
</dbReference>
<dbReference type="InterPro" id="IPR051405">
    <property type="entry name" value="phD/YefM_antitoxin"/>
</dbReference>
<proteinExistence type="inferred from homology"/>
<dbReference type="EMBL" id="DSRP01000434">
    <property type="protein sequence ID" value="HGG92546.1"/>
    <property type="molecule type" value="Genomic_DNA"/>
</dbReference>
<dbReference type="InterPro" id="IPR036165">
    <property type="entry name" value="YefM-like_sf"/>
</dbReference>
<comment type="similarity">
    <text evidence="1 2">Belongs to the phD/YefM antitoxin family.</text>
</comment>
<evidence type="ECO:0000256" key="1">
    <source>
        <dbReference type="ARBA" id="ARBA00009981"/>
    </source>
</evidence>